<accession>A0A4P9Z1D9</accession>
<feature type="region of interest" description="Disordered" evidence="1">
    <location>
        <begin position="1"/>
        <end position="20"/>
    </location>
</feature>
<reference evidence="2" key="1">
    <citation type="submission" date="2018-07" db="EMBL/GenBank/DDBJ databases">
        <title>Leveraging single-cell genomics to expand the Fungal Tree of Life.</title>
        <authorList>
            <consortium name="DOE Joint Genome Institute"/>
            <person name="Ahrendt S.R."/>
            <person name="Quandt C.A."/>
            <person name="Ciobanu D."/>
            <person name="Clum A."/>
            <person name="Salamov A."/>
            <person name="Andreopoulos B."/>
            <person name="Cheng J.-F."/>
            <person name="Woyke T."/>
            <person name="Pelin A."/>
            <person name="Henrissat B."/>
            <person name="Reynolds N."/>
            <person name="Benny G.L."/>
            <person name="Smith M.E."/>
            <person name="James T.Y."/>
            <person name="Grigoriev I.V."/>
        </authorList>
    </citation>
    <scope>NUCLEOTIDE SEQUENCE</scope>
    <source>
        <strain evidence="2">Benny S71-1</strain>
    </source>
</reference>
<feature type="region of interest" description="Disordered" evidence="1">
    <location>
        <begin position="80"/>
        <end position="196"/>
    </location>
</feature>
<evidence type="ECO:0000313" key="2">
    <source>
        <dbReference type="EMBL" id="RKP26148.1"/>
    </source>
</evidence>
<feature type="compositionally biased region" description="Basic and acidic residues" evidence="1">
    <location>
        <begin position="124"/>
        <end position="139"/>
    </location>
</feature>
<feature type="compositionally biased region" description="Basic and acidic residues" evidence="1">
    <location>
        <begin position="85"/>
        <end position="101"/>
    </location>
</feature>
<name>A0A4P9Z1D9_9FUNG</name>
<sequence>MSTLAKERTKSRKGRRHAANDAWQVLAAKDEPTAAAATADAVESDDEAPEAISLSAGKQQAETAARQAQLAIDEQAAQLRKKRRAIDTRLKSQRKGRDERAQTVAQSELALPTELLDSVAEQDEQQKEQQRALAEEAAKKRANHTQFDSDDDMSDDELHHNDAASSSGAPMDWARGTRRTPGDVGRQKRARNEEVTVKRSGIQVSVLKATPKLSKPIDSSAVKFKKRCLYGKRVTRADALRHTAFRKLAVPLQFARR</sequence>
<dbReference type="AlphaFoldDB" id="A0A4P9Z1D9"/>
<protein>
    <submittedName>
        <fullName evidence="2">Uncharacterized protein</fullName>
    </submittedName>
</protein>
<keyword evidence="3" id="KW-1185">Reference proteome</keyword>
<proteinExistence type="predicted"/>
<feature type="region of interest" description="Disordered" evidence="1">
    <location>
        <begin position="34"/>
        <end position="60"/>
    </location>
</feature>
<evidence type="ECO:0000313" key="3">
    <source>
        <dbReference type="Proteomes" id="UP000278143"/>
    </source>
</evidence>
<dbReference type="EMBL" id="KZ989501">
    <property type="protein sequence ID" value="RKP26148.1"/>
    <property type="molecule type" value="Genomic_DNA"/>
</dbReference>
<evidence type="ECO:0000256" key="1">
    <source>
        <dbReference type="SAM" id="MobiDB-lite"/>
    </source>
</evidence>
<dbReference type="Proteomes" id="UP000278143">
    <property type="component" value="Unassembled WGS sequence"/>
</dbReference>
<gene>
    <name evidence="2" type="ORF">SYNPS1DRAFT_28143</name>
</gene>
<dbReference type="OrthoDB" id="5594373at2759"/>
<organism evidence="2 3">
    <name type="scientific">Syncephalis pseudoplumigaleata</name>
    <dbReference type="NCBI Taxonomy" id="1712513"/>
    <lineage>
        <taxon>Eukaryota</taxon>
        <taxon>Fungi</taxon>
        <taxon>Fungi incertae sedis</taxon>
        <taxon>Zoopagomycota</taxon>
        <taxon>Zoopagomycotina</taxon>
        <taxon>Zoopagomycetes</taxon>
        <taxon>Zoopagales</taxon>
        <taxon>Piptocephalidaceae</taxon>
        <taxon>Syncephalis</taxon>
    </lineage>
</organism>